<organism evidence="3 4">
    <name type="scientific">Strongyloides papillosus</name>
    <name type="common">Intestinal threadworm</name>
    <dbReference type="NCBI Taxonomy" id="174720"/>
    <lineage>
        <taxon>Eukaryota</taxon>
        <taxon>Metazoa</taxon>
        <taxon>Ecdysozoa</taxon>
        <taxon>Nematoda</taxon>
        <taxon>Chromadorea</taxon>
        <taxon>Rhabditida</taxon>
        <taxon>Tylenchina</taxon>
        <taxon>Panagrolaimomorpha</taxon>
        <taxon>Strongyloidoidea</taxon>
        <taxon>Strongyloididae</taxon>
        <taxon>Strongyloides</taxon>
    </lineage>
</organism>
<name>A0A0N5B7L9_STREA</name>
<evidence type="ECO:0000313" key="4">
    <source>
        <dbReference type="WBParaSite" id="SPAL_0000204400.1"/>
    </source>
</evidence>
<dbReference type="AlphaFoldDB" id="A0A0N5B7L9"/>
<evidence type="ECO:0000256" key="2">
    <source>
        <dbReference type="SAM" id="Phobius"/>
    </source>
</evidence>
<accession>A0A0N5B7L9</accession>
<feature type="compositionally biased region" description="Low complexity" evidence="1">
    <location>
        <begin position="16"/>
        <end position="32"/>
    </location>
</feature>
<sequence>MNEKISNDYCNRSEQSSLSITTTSNPTTNTTTSNTQDIRIIQEKTSNCKPTTAILTLIQFIISTIQLLDITLNLILKIHLFIHYEALISMFALWTLSMVWVIFTLIMFGGIIFNNGILILSFILFNIFFTLLSFGLFILLIFEKSNIYSIFYVFFIFIVLQLTTNYSWSFFNELCEANII</sequence>
<feature type="transmembrane region" description="Helical" evidence="2">
    <location>
        <begin position="119"/>
        <end position="142"/>
    </location>
</feature>
<dbReference type="WBParaSite" id="SPAL_0000204400.1">
    <property type="protein sequence ID" value="SPAL_0000204400.1"/>
    <property type="gene ID" value="SPAL_0000204400"/>
</dbReference>
<dbReference type="Proteomes" id="UP000046392">
    <property type="component" value="Unplaced"/>
</dbReference>
<keyword evidence="2" id="KW-0472">Membrane</keyword>
<feature type="transmembrane region" description="Helical" evidence="2">
    <location>
        <begin position="149"/>
        <end position="168"/>
    </location>
</feature>
<keyword evidence="2" id="KW-0812">Transmembrane</keyword>
<keyword evidence="2" id="KW-1133">Transmembrane helix</keyword>
<protein>
    <submittedName>
        <fullName evidence="4">MARVEL domain-containing protein</fullName>
    </submittedName>
</protein>
<proteinExistence type="predicted"/>
<evidence type="ECO:0000256" key="1">
    <source>
        <dbReference type="SAM" id="MobiDB-lite"/>
    </source>
</evidence>
<feature type="transmembrane region" description="Helical" evidence="2">
    <location>
        <begin position="88"/>
        <end position="113"/>
    </location>
</feature>
<feature type="region of interest" description="Disordered" evidence="1">
    <location>
        <begin position="1"/>
        <end position="32"/>
    </location>
</feature>
<evidence type="ECO:0000313" key="3">
    <source>
        <dbReference type="Proteomes" id="UP000046392"/>
    </source>
</evidence>
<reference evidence="4" key="1">
    <citation type="submission" date="2017-02" db="UniProtKB">
        <authorList>
            <consortium name="WormBaseParasite"/>
        </authorList>
    </citation>
    <scope>IDENTIFICATION</scope>
</reference>
<keyword evidence="3" id="KW-1185">Reference proteome</keyword>
<feature type="transmembrane region" description="Helical" evidence="2">
    <location>
        <begin position="53"/>
        <end position="76"/>
    </location>
</feature>